<evidence type="ECO:0000313" key="1">
    <source>
        <dbReference type="EMBL" id="MFD2097143.1"/>
    </source>
</evidence>
<keyword evidence="2" id="KW-1185">Reference proteome</keyword>
<dbReference type="Proteomes" id="UP001597380">
    <property type="component" value="Unassembled WGS sequence"/>
</dbReference>
<evidence type="ECO:0000313" key="2">
    <source>
        <dbReference type="Proteomes" id="UP001597380"/>
    </source>
</evidence>
<gene>
    <name evidence="1" type="ORF">ACFSJ3_14200</name>
</gene>
<dbReference type="EMBL" id="JBHUHT010000016">
    <property type="protein sequence ID" value="MFD2097143.1"/>
    <property type="molecule type" value="Genomic_DNA"/>
</dbReference>
<proteinExistence type="predicted"/>
<sequence>MLIEGLLITSILGSIQDLIVDQYTQSADAVLKTEVVEHNGEKIVFTHQLWRIRDKSVCQQHLSNSLAYYQCRQQAANYFMEACQYLNSHYTELNHGKQIKNMYCNAATQFNPKVAQISFANEKSDAQKLKEECNVLVAQALNSKNRELHQKRDEVCQQYRELTK</sequence>
<accession>A0ABW4XPU7</accession>
<protein>
    <submittedName>
        <fullName evidence="1">Uncharacterized protein</fullName>
    </submittedName>
</protein>
<organism evidence="1 2">
    <name type="scientific">Corallincola platygyrae</name>
    <dbReference type="NCBI Taxonomy" id="1193278"/>
    <lineage>
        <taxon>Bacteria</taxon>
        <taxon>Pseudomonadati</taxon>
        <taxon>Pseudomonadota</taxon>
        <taxon>Gammaproteobacteria</taxon>
        <taxon>Alteromonadales</taxon>
        <taxon>Psychromonadaceae</taxon>
        <taxon>Corallincola</taxon>
    </lineage>
</organism>
<comment type="caution">
    <text evidence="1">The sequence shown here is derived from an EMBL/GenBank/DDBJ whole genome shotgun (WGS) entry which is preliminary data.</text>
</comment>
<name>A0ABW4XPU7_9GAMM</name>
<dbReference type="RefSeq" id="WP_345339930.1">
    <property type="nucleotide sequence ID" value="NZ_BAABLI010000012.1"/>
</dbReference>
<reference evidence="2" key="1">
    <citation type="journal article" date="2019" name="Int. J. Syst. Evol. Microbiol.">
        <title>The Global Catalogue of Microorganisms (GCM) 10K type strain sequencing project: providing services to taxonomists for standard genome sequencing and annotation.</title>
        <authorList>
            <consortium name="The Broad Institute Genomics Platform"/>
            <consortium name="The Broad Institute Genome Sequencing Center for Infectious Disease"/>
            <person name="Wu L."/>
            <person name="Ma J."/>
        </authorList>
    </citation>
    <scope>NUCLEOTIDE SEQUENCE [LARGE SCALE GENOMIC DNA]</scope>
    <source>
        <strain evidence="2">CGMCC 1.10992</strain>
    </source>
</reference>